<dbReference type="RefSeq" id="WP_186440465.1">
    <property type="nucleotide sequence ID" value="NZ_LN889813.1"/>
</dbReference>
<evidence type="ECO:0000313" key="2">
    <source>
        <dbReference type="Proteomes" id="UP000184315"/>
    </source>
</evidence>
<sequence length="56" mass="6549">MTSILTQSDKCHHKVIVRYLMGKYQIEVKLNLQPLRVIPIISSILGHYGLENLEKW</sequence>
<keyword evidence="2" id="KW-1185">Reference proteome</keyword>
<dbReference type="Proteomes" id="UP000184315">
    <property type="component" value="Unassembled WGS sequence"/>
</dbReference>
<evidence type="ECO:0000313" key="1">
    <source>
        <dbReference type="EMBL" id="CUR35350.1"/>
    </source>
</evidence>
<dbReference type="EMBL" id="CZDF01000172">
    <property type="protein sequence ID" value="CUR35350.1"/>
    <property type="molecule type" value="Genomic_DNA"/>
</dbReference>
<accession>A0A1J1LT10</accession>
<organism evidence="1 2">
    <name type="scientific">Planktothrix tepida PCC 9214</name>
    <dbReference type="NCBI Taxonomy" id="671072"/>
    <lineage>
        <taxon>Bacteria</taxon>
        <taxon>Bacillati</taxon>
        <taxon>Cyanobacteriota</taxon>
        <taxon>Cyanophyceae</taxon>
        <taxon>Oscillatoriophycideae</taxon>
        <taxon>Oscillatoriales</taxon>
        <taxon>Microcoleaceae</taxon>
        <taxon>Planktothrix</taxon>
    </lineage>
</organism>
<gene>
    <name evidence="1" type="ORF">PL9214650789</name>
</gene>
<protein>
    <submittedName>
        <fullName evidence="1">Uncharacterized protein</fullName>
    </submittedName>
</protein>
<reference evidence="2" key="1">
    <citation type="submission" date="2015-10" db="EMBL/GenBank/DDBJ databases">
        <authorList>
            <person name="Regsiter A."/>
            <person name="william w."/>
        </authorList>
    </citation>
    <scope>NUCLEOTIDE SEQUENCE [LARGE SCALE GENOMIC DNA]</scope>
</reference>
<proteinExistence type="predicted"/>
<name>A0A1J1LT10_9CYAN</name>
<dbReference type="AlphaFoldDB" id="A0A1J1LT10"/>